<dbReference type="EMBL" id="NRRU01000188">
    <property type="protein sequence ID" value="MBK1715961.1"/>
    <property type="molecule type" value="Genomic_DNA"/>
</dbReference>
<feature type="region of interest" description="Disordered" evidence="4">
    <location>
        <begin position="225"/>
        <end position="246"/>
    </location>
</feature>
<keyword evidence="2" id="KW-0238">DNA-binding</keyword>
<dbReference type="Proteomes" id="UP001041814">
    <property type="component" value="Unassembled WGS sequence"/>
</dbReference>
<dbReference type="Gene3D" id="1.10.10.60">
    <property type="entry name" value="Homeodomain-like"/>
    <property type="match status" value="1"/>
</dbReference>
<dbReference type="PROSITE" id="PS00041">
    <property type="entry name" value="HTH_ARAC_FAMILY_1"/>
    <property type="match status" value="1"/>
</dbReference>
<dbReference type="InterPro" id="IPR014710">
    <property type="entry name" value="RmlC-like_jellyroll"/>
</dbReference>
<evidence type="ECO:0000313" key="7">
    <source>
        <dbReference type="Proteomes" id="UP001041814"/>
    </source>
</evidence>
<dbReference type="PANTHER" id="PTHR46796">
    <property type="entry name" value="HTH-TYPE TRANSCRIPTIONAL ACTIVATOR RHAS-RELATED"/>
    <property type="match status" value="1"/>
</dbReference>
<keyword evidence="7" id="KW-1185">Reference proteome</keyword>
<dbReference type="InterPro" id="IPR018060">
    <property type="entry name" value="HTH_AraC"/>
</dbReference>
<dbReference type="Gene3D" id="2.60.120.10">
    <property type="entry name" value="Jelly Rolls"/>
    <property type="match status" value="1"/>
</dbReference>
<reference evidence="6" key="2">
    <citation type="journal article" date="2020" name="Microorganisms">
        <title>Osmotic Adaptation and Compatible Solute Biosynthesis of Phototrophic Bacteria as Revealed from Genome Analyses.</title>
        <authorList>
            <person name="Imhoff J.F."/>
            <person name="Rahn T."/>
            <person name="Kunzel S."/>
            <person name="Keller A."/>
            <person name="Neulinger S.C."/>
        </authorList>
    </citation>
    <scope>NUCLEOTIDE SEQUENCE</scope>
    <source>
        <strain evidence="6">IM 151</strain>
    </source>
</reference>
<dbReference type="PANTHER" id="PTHR46796:SF6">
    <property type="entry name" value="ARAC SUBFAMILY"/>
    <property type="match status" value="1"/>
</dbReference>
<evidence type="ECO:0000256" key="3">
    <source>
        <dbReference type="ARBA" id="ARBA00023163"/>
    </source>
</evidence>
<evidence type="ECO:0000313" key="6">
    <source>
        <dbReference type="EMBL" id="MBK1715961.1"/>
    </source>
</evidence>
<feature type="domain" description="HTH araC/xylS-type" evidence="5">
    <location>
        <begin position="136"/>
        <end position="235"/>
    </location>
</feature>
<dbReference type="PROSITE" id="PS01124">
    <property type="entry name" value="HTH_ARAC_FAMILY_2"/>
    <property type="match status" value="1"/>
</dbReference>
<dbReference type="SUPFAM" id="SSF51182">
    <property type="entry name" value="RmlC-like cupins"/>
    <property type="match status" value="1"/>
</dbReference>
<dbReference type="SMART" id="SM00342">
    <property type="entry name" value="HTH_ARAC"/>
    <property type="match status" value="1"/>
</dbReference>
<keyword evidence="1" id="KW-0805">Transcription regulation</keyword>
<proteinExistence type="predicted"/>
<evidence type="ECO:0000256" key="2">
    <source>
        <dbReference type="ARBA" id="ARBA00023125"/>
    </source>
</evidence>
<dbReference type="InterPro" id="IPR050204">
    <property type="entry name" value="AraC_XylS_family_regulators"/>
</dbReference>
<gene>
    <name evidence="6" type="ORF">CKO43_24765</name>
</gene>
<evidence type="ECO:0000256" key="1">
    <source>
        <dbReference type="ARBA" id="ARBA00023015"/>
    </source>
</evidence>
<name>A0ABS1E1I5_RUBGE</name>
<reference evidence="6" key="1">
    <citation type="submission" date="2017-08" db="EMBL/GenBank/DDBJ databases">
        <authorList>
            <person name="Imhoff J.F."/>
            <person name="Rahn T."/>
            <person name="Kuenzel S."/>
            <person name="Neulinger S.C."/>
        </authorList>
    </citation>
    <scope>NUCLEOTIDE SEQUENCE</scope>
    <source>
        <strain evidence="6">IM 151</strain>
    </source>
</reference>
<accession>A0ABS1E1I5</accession>
<evidence type="ECO:0000259" key="5">
    <source>
        <dbReference type="PROSITE" id="PS01124"/>
    </source>
</evidence>
<dbReference type="InterPro" id="IPR011051">
    <property type="entry name" value="RmlC_Cupin_sf"/>
</dbReference>
<comment type="caution">
    <text evidence="6">The sequence shown here is derived from an EMBL/GenBank/DDBJ whole genome shotgun (WGS) entry which is preliminary data.</text>
</comment>
<protein>
    <recommendedName>
        <fullName evidence="5">HTH araC/xylS-type domain-containing protein</fullName>
    </recommendedName>
</protein>
<sequence>MLRAPCLIAALRILQTRRVLPAATAPLDRLLPGAIARHRHRGAYAALVLEGRYVEAGECGRWQVEPGDVLVHPAFSIHANWVARSGACVVNLPLRGAGCWPPAFRARDPQRLLELAESAEPVALTDHADALPALQQDWPDALAAALRADTGLRLNTWCRDAGLAPATLSRGFAAAYGVTPARYRADVRLARALARLQGPEPLVDVALALGFADQAHLSRAVRAATGATPGQLRRSNPFKTRPAAPL</sequence>
<dbReference type="Pfam" id="PF12833">
    <property type="entry name" value="HTH_18"/>
    <property type="match status" value="1"/>
</dbReference>
<evidence type="ECO:0000256" key="4">
    <source>
        <dbReference type="SAM" id="MobiDB-lite"/>
    </source>
</evidence>
<dbReference type="SUPFAM" id="SSF46689">
    <property type="entry name" value="Homeodomain-like"/>
    <property type="match status" value="1"/>
</dbReference>
<organism evidence="6 7">
    <name type="scientific">Rubrivivax gelatinosus</name>
    <name type="common">Rhodocyclus gelatinosus</name>
    <name type="synonym">Rhodopseudomonas gelatinosa</name>
    <dbReference type="NCBI Taxonomy" id="28068"/>
    <lineage>
        <taxon>Bacteria</taxon>
        <taxon>Pseudomonadati</taxon>
        <taxon>Pseudomonadota</taxon>
        <taxon>Betaproteobacteria</taxon>
        <taxon>Burkholderiales</taxon>
        <taxon>Sphaerotilaceae</taxon>
        <taxon>Rubrivivax</taxon>
    </lineage>
</organism>
<dbReference type="InterPro" id="IPR009057">
    <property type="entry name" value="Homeodomain-like_sf"/>
</dbReference>
<keyword evidence="3" id="KW-0804">Transcription</keyword>
<dbReference type="InterPro" id="IPR018062">
    <property type="entry name" value="HTH_AraC-typ_CS"/>
</dbReference>